<dbReference type="InterPro" id="IPR011123">
    <property type="entry name" value="Y_Y_Y"/>
</dbReference>
<proteinExistence type="predicted"/>
<dbReference type="InterPro" id="IPR000160">
    <property type="entry name" value="GGDEF_dom"/>
</dbReference>
<dbReference type="NCBIfam" id="TIGR00254">
    <property type="entry name" value="GGDEF"/>
    <property type="match status" value="1"/>
</dbReference>
<protein>
    <recommendedName>
        <fullName evidence="1">diguanylate cyclase</fullName>
        <ecNumber evidence="1">2.7.7.65</ecNumber>
    </recommendedName>
</protein>
<dbReference type="CDD" id="cd01949">
    <property type="entry name" value="GGDEF"/>
    <property type="match status" value="1"/>
</dbReference>
<dbReference type="SUPFAM" id="SSF55073">
    <property type="entry name" value="Nucleotide cyclase"/>
    <property type="match status" value="1"/>
</dbReference>
<evidence type="ECO:0000256" key="3">
    <source>
        <dbReference type="SAM" id="Coils"/>
    </source>
</evidence>
<dbReference type="InterPro" id="IPR043128">
    <property type="entry name" value="Rev_trsase/Diguanyl_cyclase"/>
</dbReference>
<dbReference type="Gene3D" id="3.30.70.270">
    <property type="match status" value="1"/>
</dbReference>
<dbReference type="EMBL" id="JBIGHX010000001">
    <property type="protein sequence ID" value="MFG6460459.1"/>
    <property type="molecule type" value="Genomic_DNA"/>
</dbReference>
<dbReference type="InterPro" id="IPR050469">
    <property type="entry name" value="Diguanylate_Cyclase"/>
</dbReference>
<evidence type="ECO:0000313" key="7">
    <source>
        <dbReference type="Proteomes" id="UP001606302"/>
    </source>
</evidence>
<accession>A0ABW7GET6</accession>
<keyword evidence="3" id="KW-0175">Coiled coil</keyword>
<dbReference type="InterPro" id="IPR029787">
    <property type="entry name" value="Nucleotide_cyclase"/>
</dbReference>
<dbReference type="EC" id="2.7.7.65" evidence="1"/>
<keyword evidence="7" id="KW-1185">Reference proteome</keyword>
<dbReference type="InterPro" id="IPR013783">
    <property type="entry name" value="Ig-like_fold"/>
</dbReference>
<feature type="signal peptide" evidence="4">
    <location>
        <begin position="1"/>
        <end position="20"/>
    </location>
</feature>
<keyword evidence="4" id="KW-0732">Signal</keyword>
<evidence type="ECO:0000259" key="5">
    <source>
        <dbReference type="PROSITE" id="PS50887"/>
    </source>
</evidence>
<feature type="coiled-coil region" evidence="3">
    <location>
        <begin position="781"/>
        <end position="808"/>
    </location>
</feature>
<feature type="domain" description="GGDEF" evidence="5">
    <location>
        <begin position="852"/>
        <end position="991"/>
    </location>
</feature>
<evidence type="ECO:0000256" key="2">
    <source>
        <dbReference type="ARBA" id="ARBA00034247"/>
    </source>
</evidence>
<dbReference type="Pfam" id="PF00990">
    <property type="entry name" value="GGDEF"/>
    <property type="match status" value="1"/>
</dbReference>
<comment type="catalytic activity">
    <reaction evidence="2">
        <text>2 GTP = 3',3'-c-di-GMP + 2 diphosphate</text>
        <dbReference type="Rhea" id="RHEA:24898"/>
        <dbReference type="ChEBI" id="CHEBI:33019"/>
        <dbReference type="ChEBI" id="CHEBI:37565"/>
        <dbReference type="ChEBI" id="CHEBI:58805"/>
        <dbReference type="EC" id="2.7.7.65"/>
    </reaction>
</comment>
<dbReference type="PROSITE" id="PS50887">
    <property type="entry name" value="GGDEF"/>
    <property type="match status" value="1"/>
</dbReference>
<dbReference type="PANTHER" id="PTHR45138">
    <property type="entry name" value="REGULATORY COMPONENTS OF SENSORY TRANSDUCTION SYSTEM"/>
    <property type="match status" value="1"/>
</dbReference>
<dbReference type="Pfam" id="PF07494">
    <property type="entry name" value="Reg_prop"/>
    <property type="match status" value="2"/>
</dbReference>
<dbReference type="SMART" id="SM00267">
    <property type="entry name" value="GGDEF"/>
    <property type="match status" value="1"/>
</dbReference>
<dbReference type="Gene3D" id="2.60.40.10">
    <property type="entry name" value="Immunoglobulins"/>
    <property type="match status" value="1"/>
</dbReference>
<reference evidence="6 7" key="1">
    <citation type="submission" date="2024-08" db="EMBL/GenBank/DDBJ databases">
        <authorList>
            <person name="Lu H."/>
        </authorList>
    </citation>
    <scope>NUCLEOTIDE SEQUENCE [LARGE SCALE GENOMIC DNA]</scope>
    <source>
        <strain evidence="6 7">DXS20W</strain>
    </source>
</reference>
<dbReference type="InterPro" id="IPR011110">
    <property type="entry name" value="Reg_prop"/>
</dbReference>
<dbReference type="InterPro" id="IPR015943">
    <property type="entry name" value="WD40/YVTN_repeat-like_dom_sf"/>
</dbReference>
<gene>
    <name evidence="6" type="ORF">ACG04Q_02675</name>
</gene>
<feature type="chain" id="PRO_5046637892" description="diguanylate cyclase" evidence="4">
    <location>
        <begin position="21"/>
        <end position="1025"/>
    </location>
</feature>
<dbReference type="Pfam" id="PF07495">
    <property type="entry name" value="Y_Y_Y"/>
    <property type="match status" value="1"/>
</dbReference>
<dbReference type="SUPFAM" id="SSF63829">
    <property type="entry name" value="Calcium-dependent phosphotriesterase"/>
    <property type="match status" value="2"/>
</dbReference>
<evidence type="ECO:0000256" key="4">
    <source>
        <dbReference type="SAM" id="SignalP"/>
    </source>
</evidence>
<sequence>MRLPLAPLLLICCLALPLAAAGRDPMSEPRFVTASGTAGIVDGIVTALAQDEGGLIWVGTSVGLVRYDGYQTKTYPMTDDARPGSRANRFLRALLADRGGVLWAGSASEGLARFDSQAERWTYLQHDPAVPHSISPGSVQRLARAHDGRIWVGLLAGLDRLDPTTGRFEHFRAGAGSGLPDNHIGALLVDRDGDLWAGTWHGLARLRAGAQRFEPVAGDWAVNALAQGSDGRIWVGTRDGRLLLLDRDGHAAPQALAAGDGARPSPVLSLLSVGEGEVWVGRVTGVELRATDGRLLQLLKRNQRRPWTLGGTDFHALLRDRAGTLWVGGYGGGLQRYDPENQALWVRRQDDDPASPLADTDVRSVLQLGNGEIWLGTLERGIAVLDPQLRLTAAIRPDAHFNGLVAALAQARDGSVWAGTESGELYHFDAQRRLREVRSTAQARVRRLLAGRDGTLWVGTADGLHRLAPGAAELDRLPLAGGRRLDGNVNALVETADGQLWVGAEAGLFRLADGALQPAGAGLPQESVLGLLMDRHGTLWADTSAGLFRRQPGGAFERVGLHRGGAQDRSFGANLLADGQGRIWTHRGMFDPAAGLYTEFGRIDGVDIGTGWFRAYGQLADGRMLFGGSTGLLVAEPRHFSRWDFQPPIVVTELRIDSRRQPLGLLREGLTLTSQQRAFSVEFASLDYSAPAQNLYRYRLLGYDDDWITTGAELRLASYANLSPGRYTLQVQGSNRLGDWTDRPLLIDVEVQPAWWQTWWARLLGGLLAVLGVYGLVQWRTRALERRQAELERRVQERTAELEALSEALKESSLSDPLTGLHNRRYLTQHIDADIAVALRRHAADGAPSDNGDLVFMLVDVDHFKLVNDRHGHSAGDAVLVQMRERLREVCRDSDHVVRWGGEEFLVVARDGSREHAADLAERMRRAVCGRPFELPDGQTLTRSCSIGFACFPLSAAHPQALDWSTLIDVADGALYEAKRAGRDRWVGVISADPGLDVDALRELLSRPPAEWLASERLRVLRSAG</sequence>
<evidence type="ECO:0000256" key="1">
    <source>
        <dbReference type="ARBA" id="ARBA00012528"/>
    </source>
</evidence>
<comment type="caution">
    <text evidence="6">The sequence shown here is derived from an EMBL/GenBank/DDBJ whole genome shotgun (WGS) entry which is preliminary data.</text>
</comment>
<dbReference type="RefSeq" id="WP_394509270.1">
    <property type="nucleotide sequence ID" value="NZ_JBIGHX010000001.1"/>
</dbReference>
<organism evidence="6 7">
    <name type="scientific">Pelomonas lactea</name>
    <dbReference type="NCBI Taxonomy" id="3299030"/>
    <lineage>
        <taxon>Bacteria</taxon>
        <taxon>Pseudomonadati</taxon>
        <taxon>Pseudomonadota</taxon>
        <taxon>Betaproteobacteria</taxon>
        <taxon>Burkholderiales</taxon>
        <taxon>Sphaerotilaceae</taxon>
        <taxon>Roseateles</taxon>
    </lineage>
</organism>
<dbReference type="Gene3D" id="2.130.10.10">
    <property type="entry name" value="YVTN repeat-like/Quinoprotein amine dehydrogenase"/>
    <property type="match status" value="2"/>
</dbReference>
<name>A0ABW7GET6_9BURK</name>
<dbReference type="Proteomes" id="UP001606302">
    <property type="component" value="Unassembled WGS sequence"/>
</dbReference>
<evidence type="ECO:0000313" key="6">
    <source>
        <dbReference type="EMBL" id="MFG6460459.1"/>
    </source>
</evidence>
<dbReference type="PANTHER" id="PTHR45138:SF9">
    <property type="entry name" value="DIGUANYLATE CYCLASE DGCM-RELATED"/>
    <property type="match status" value="1"/>
</dbReference>